<feature type="compositionally biased region" description="Low complexity" evidence="1">
    <location>
        <begin position="59"/>
        <end position="82"/>
    </location>
</feature>
<keyword evidence="4" id="KW-1185">Reference proteome</keyword>
<feature type="chain" id="PRO_5012838488" evidence="2">
    <location>
        <begin position="37"/>
        <end position="110"/>
    </location>
</feature>
<sequence>MIIVLTITQPTPNHYIMKNLILATALAMFGTIAVSAQTTPQKTDTVKPDTTRNRDMRNDNMNNGTNGTMNNGTNNNNNNNNNWDTSKTDTANWKNRDATTGDRKMKKKNK</sequence>
<name>A0A1M4X5X3_9FLAO</name>
<keyword evidence="2" id="KW-0732">Signal</keyword>
<dbReference type="Proteomes" id="UP000184236">
    <property type="component" value="Unassembled WGS sequence"/>
</dbReference>
<reference evidence="4" key="1">
    <citation type="submission" date="2016-11" db="EMBL/GenBank/DDBJ databases">
        <authorList>
            <person name="Varghese N."/>
            <person name="Submissions S."/>
        </authorList>
    </citation>
    <scope>NUCLEOTIDE SEQUENCE [LARGE SCALE GENOMIC DNA]</scope>
    <source>
        <strain evidence="4">DSM 26898</strain>
    </source>
</reference>
<gene>
    <name evidence="3" type="ORF">SAMN05444408_105200</name>
</gene>
<feature type="signal peptide" evidence="2">
    <location>
        <begin position="1"/>
        <end position="36"/>
    </location>
</feature>
<dbReference type="AlphaFoldDB" id="A0A1M4X5X3"/>
<feature type="compositionally biased region" description="Basic and acidic residues" evidence="1">
    <location>
        <begin position="44"/>
        <end position="58"/>
    </location>
</feature>
<evidence type="ECO:0000313" key="3">
    <source>
        <dbReference type="EMBL" id="SHE88826.1"/>
    </source>
</evidence>
<feature type="compositionally biased region" description="Basic and acidic residues" evidence="1">
    <location>
        <begin position="94"/>
        <end position="103"/>
    </location>
</feature>
<feature type="region of interest" description="Disordered" evidence="1">
    <location>
        <begin position="35"/>
        <end position="110"/>
    </location>
</feature>
<feature type="compositionally biased region" description="Polar residues" evidence="1">
    <location>
        <begin position="83"/>
        <end position="93"/>
    </location>
</feature>
<evidence type="ECO:0000313" key="4">
    <source>
        <dbReference type="Proteomes" id="UP000184236"/>
    </source>
</evidence>
<dbReference type="EMBL" id="FQVO01000005">
    <property type="protein sequence ID" value="SHE88826.1"/>
    <property type="molecule type" value="Genomic_DNA"/>
</dbReference>
<proteinExistence type="predicted"/>
<accession>A0A1M4X5X3</accession>
<evidence type="ECO:0000256" key="2">
    <source>
        <dbReference type="SAM" id="SignalP"/>
    </source>
</evidence>
<evidence type="ECO:0000256" key="1">
    <source>
        <dbReference type="SAM" id="MobiDB-lite"/>
    </source>
</evidence>
<protein>
    <submittedName>
        <fullName evidence="3">Uncharacterized protein</fullName>
    </submittedName>
</protein>
<organism evidence="3 4">
    <name type="scientific">Chryseobacterium takakiae</name>
    <dbReference type="NCBI Taxonomy" id="1302685"/>
    <lineage>
        <taxon>Bacteria</taxon>
        <taxon>Pseudomonadati</taxon>
        <taxon>Bacteroidota</taxon>
        <taxon>Flavobacteriia</taxon>
        <taxon>Flavobacteriales</taxon>
        <taxon>Weeksellaceae</taxon>
        <taxon>Chryseobacterium group</taxon>
        <taxon>Chryseobacterium</taxon>
    </lineage>
</organism>